<evidence type="ECO:0000313" key="1">
    <source>
        <dbReference type="EMBL" id="SDJ01582.1"/>
    </source>
</evidence>
<dbReference type="STRING" id="335973.SAMN04488693_1465"/>
<name>A0A1G8Q9Y4_9MICC</name>
<dbReference type="Proteomes" id="UP000199258">
    <property type="component" value="Unassembled WGS sequence"/>
</dbReference>
<accession>A0A1G8Q9Y4</accession>
<evidence type="ECO:0000313" key="2">
    <source>
        <dbReference type="Proteomes" id="UP000199258"/>
    </source>
</evidence>
<keyword evidence="2" id="KW-1185">Reference proteome</keyword>
<protein>
    <recommendedName>
        <fullName evidence="3">IrrE N-terminal-like domain-containing protein</fullName>
    </recommendedName>
</protein>
<gene>
    <name evidence="1" type="ORF">SAMN04488693_1465</name>
</gene>
<organism evidence="1 2">
    <name type="scientific">Arthrobacter subterraneus</name>
    <dbReference type="NCBI Taxonomy" id="335973"/>
    <lineage>
        <taxon>Bacteria</taxon>
        <taxon>Bacillati</taxon>
        <taxon>Actinomycetota</taxon>
        <taxon>Actinomycetes</taxon>
        <taxon>Micrococcales</taxon>
        <taxon>Micrococcaceae</taxon>
        <taxon>Arthrobacter</taxon>
    </lineage>
</organism>
<dbReference type="EMBL" id="FNDT01000046">
    <property type="protein sequence ID" value="SDJ01582.1"/>
    <property type="molecule type" value="Genomic_DNA"/>
</dbReference>
<proteinExistence type="predicted"/>
<reference evidence="1 2" key="1">
    <citation type="submission" date="2016-10" db="EMBL/GenBank/DDBJ databases">
        <authorList>
            <person name="de Groot N.N."/>
        </authorList>
    </citation>
    <scope>NUCLEOTIDE SEQUENCE [LARGE SCALE GENOMIC DNA]</scope>
    <source>
        <strain evidence="1 2">NP_1H</strain>
    </source>
</reference>
<sequence>MLPEESDRTLNIEQTVSTAVASLALDSTFTFDELCQAMQNYRQRKLRVVELAELGDHDGICALWLIMDSEDLVLHAGSDSVLHRQQFVLHEFAHMLLGHGQGDECAVDDVLLPDIPAHTRGRLLRRQDPNSESEIAAESVADRLAAAIRASAFAESRYSEIFG</sequence>
<dbReference type="AlphaFoldDB" id="A0A1G8Q9Y4"/>
<dbReference type="OrthoDB" id="4144896at2"/>
<evidence type="ECO:0008006" key="3">
    <source>
        <dbReference type="Google" id="ProtNLM"/>
    </source>
</evidence>